<dbReference type="EMBL" id="GL732541">
    <property type="protein sequence ID" value="EFX82054.1"/>
    <property type="molecule type" value="Genomic_DNA"/>
</dbReference>
<dbReference type="InParanoid" id="E9GEM6"/>
<evidence type="ECO:0000313" key="1">
    <source>
        <dbReference type="EMBL" id="EFX82054.1"/>
    </source>
</evidence>
<dbReference type="AlphaFoldDB" id="E9GEM6"/>
<gene>
    <name evidence="1" type="ORF">DAPPUDRAFT_101812</name>
</gene>
<protein>
    <submittedName>
        <fullName evidence="1">Uncharacterized protein</fullName>
    </submittedName>
</protein>
<sequence>MPTIVGMKTVKVPLTLWIGYGNLPSNDDTRRHCYARAGETATETLGEGGYKTVVTVTQDDIPPYNKGHRGTMLHKTTPFMSLDLGGIRQLGQEIKNLKFNGRKTISLEFL</sequence>
<dbReference type="Proteomes" id="UP000000305">
    <property type="component" value="Unassembled WGS sequence"/>
</dbReference>
<accession>E9GEM6</accession>
<organism evidence="1 2">
    <name type="scientific">Daphnia pulex</name>
    <name type="common">Water flea</name>
    <dbReference type="NCBI Taxonomy" id="6669"/>
    <lineage>
        <taxon>Eukaryota</taxon>
        <taxon>Metazoa</taxon>
        <taxon>Ecdysozoa</taxon>
        <taxon>Arthropoda</taxon>
        <taxon>Crustacea</taxon>
        <taxon>Branchiopoda</taxon>
        <taxon>Diplostraca</taxon>
        <taxon>Cladocera</taxon>
        <taxon>Anomopoda</taxon>
        <taxon>Daphniidae</taxon>
        <taxon>Daphnia</taxon>
    </lineage>
</organism>
<evidence type="ECO:0000313" key="2">
    <source>
        <dbReference type="Proteomes" id="UP000000305"/>
    </source>
</evidence>
<keyword evidence="2" id="KW-1185">Reference proteome</keyword>
<dbReference type="HOGENOM" id="CLU_2173517_0_0_1"/>
<proteinExistence type="predicted"/>
<name>E9GEM6_DAPPU</name>
<reference evidence="1 2" key="1">
    <citation type="journal article" date="2011" name="Science">
        <title>The ecoresponsive genome of Daphnia pulex.</title>
        <authorList>
            <person name="Colbourne J.K."/>
            <person name="Pfrender M.E."/>
            <person name="Gilbert D."/>
            <person name="Thomas W.K."/>
            <person name="Tucker A."/>
            <person name="Oakley T.H."/>
            <person name="Tokishita S."/>
            <person name="Aerts A."/>
            <person name="Arnold G.J."/>
            <person name="Basu M.K."/>
            <person name="Bauer D.J."/>
            <person name="Caceres C.E."/>
            <person name="Carmel L."/>
            <person name="Casola C."/>
            <person name="Choi J.H."/>
            <person name="Detter J.C."/>
            <person name="Dong Q."/>
            <person name="Dusheyko S."/>
            <person name="Eads B.D."/>
            <person name="Frohlich T."/>
            <person name="Geiler-Samerotte K.A."/>
            <person name="Gerlach D."/>
            <person name="Hatcher P."/>
            <person name="Jogdeo S."/>
            <person name="Krijgsveld J."/>
            <person name="Kriventseva E.V."/>
            <person name="Kultz D."/>
            <person name="Laforsch C."/>
            <person name="Lindquist E."/>
            <person name="Lopez J."/>
            <person name="Manak J.R."/>
            <person name="Muller J."/>
            <person name="Pangilinan J."/>
            <person name="Patwardhan R.P."/>
            <person name="Pitluck S."/>
            <person name="Pritham E.J."/>
            <person name="Rechtsteiner A."/>
            <person name="Rho M."/>
            <person name="Rogozin I.B."/>
            <person name="Sakarya O."/>
            <person name="Salamov A."/>
            <person name="Schaack S."/>
            <person name="Shapiro H."/>
            <person name="Shiga Y."/>
            <person name="Skalitzky C."/>
            <person name="Smith Z."/>
            <person name="Souvorov A."/>
            <person name="Sung W."/>
            <person name="Tang Z."/>
            <person name="Tsuchiya D."/>
            <person name="Tu H."/>
            <person name="Vos H."/>
            <person name="Wang M."/>
            <person name="Wolf Y.I."/>
            <person name="Yamagata H."/>
            <person name="Yamada T."/>
            <person name="Ye Y."/>
            <person name="Shaw J.R."/>
            <person name="Andrews J."/>
            <person name="Crease T.J."/>
            <person name="Tang H."/>
            <person name="Lucas S.M."/>
            <person name="Robertson H.M."/>
            <person name="Bork P."/>
            <person name="Koonin E.V."/>
            <person name="Zdobnov E.M."/>
            <person name="Grigoriev I.V."/>
            <person name="Lynch M."/>
            <person name="Boore J.L."/>
        </authorList>
    </citation>
    <scope>NUCLEOTIDE SEQUENCE [LARGE SCALE GENOMIC DNA]</scope>
</reference>
<dbReference type="KEGG" id="dpx:DAPPUDRAFT_101812"/>